<organism evidence="4 5">
    <name type="scientific">Pseudokineococcus lusitanus</name>
    <dbReference type="NCBI Taxonomy" id="763993"/>
    <lineage>
        <taxon>Bacteria</taxon>
        <taxon>Bacillati</taxon>
        <taxon>Actinomycetota</taxon>
        <taxon>Actinomycetes</taxon>
        <taxon>Kineosporiales</taxon>
        <taxon>Kineosporiaceae</taxon>
        <taxon>Pseudokineococcus</taxon>
    </lineage>
</organism>
<dbReference type="Proteomes" id="UP000276232">
    <property type="component" value="Unassembled WGS sequence"/>
</dbReference>
<dbReference type="OrthoDB" id="5402373at2"/>
<dbReference type="GO" id="GO:0006935">
    <property type="term" value="P:chemotaxis"/>
    <property type="evidence" value="ECO:0007669"/>
    <property type="project" value="UniProtKB-KW"/>
</dbReference>
<feature type="region of interest" description="Disordered" evidence="2">
    <location>
        <begin position="1"/>
        <end position="20"/>
    </location>
</feature>
<feature type="compositionally biased region" description="Low complexity" evidence="2">
    <location>
        <begin position="1"/>
        <end position="10"/>
    </location>
</feature>
<evidence type="ECO:0000259" key="3">
    <source>
        <dbReference type="Pfam" id="PF13690"/>
    </source>
</evidence>
<proteinExistence type="predicted"/>
<feature type="domain" description="Chemotaxis phosphatase CheX-like" evidence="3">
    <location>
        <begin position="64"/>
        <end position="140"/>
    </location>
</feature>
<dbReference type="EMBL" id="RJKN01000002">
    <property type="protein sequence ID" value="ROP44876.1"/>
    <property type="molecule type" value="Genomic_DNA"/>
</dbReference>
<accession>A0A3N1HR23</accession>
<evidence type="ECO:0000313" key="5">
    <source>
        <dbReference type="Proteomes" id="UP000276232"/>
    </source>
</evidence>
<evidence type="ECO:0000256" key="2">
    <source>
        <dbReference type="SAM" id="MobiDB-lite"/>
    </source>
</evidence>
<dbReference type="Gene3D" id="3.40.1550.10">
    <property type="entry name" value="CheC-like"/>
    <property type="match status" value="1"/>
</dbReference>
<dbReference type="RefSeq" id="WP_123379098.1">
    <property type="nucleotide sequence ID" value="NZ_RJKN01000002.1"/>
</dbReference>
<protein>
    <submittedName>
        <fullName evidence="4">Chemotaxis phosphatase CheX-like protein</fullName>
    </submittedName>
</protein>
<reference evidence="4 5" key="1">
    <citation type="journal article" date="2015" name="Stand. Genomic Sci.">
        <title>Genomic Encyclopedia of Bacterial and Archaeal Type Strains, Phase III: the genomes of soil and plant-associated and newly described type strains.</title>
        <authorList>
            <person name="Whitman W.B."/>
            <person name="Woyke T."/>
            <person name="Klenk H.P."/>
            <person name="Zhou Y."/>
            <person name="Lilburn T.G."/>
            <person name="Beck B.J."/>
            <person name="De Vos P."/>
            <person name="Vandamme P."/>
            <person name="Eisen J.A."/>
            <person name="Garrity G."/>
            <person name="Hugenholtz P."/>
            <person name="Kyrpides N.C."/>
        </authorList>
    </citation>
    <scope>NUCLEOTIDE SEQUENCE [LARGE SCALE GENOMIC DNA]</scope>
    <source>
        <strain evidence="4 5">CECT 7306</strain>
    </source>
</reference>
<evidence type="ECO:0000313" key="4">
    <source>
        <dbReference type="EMBL" id="ROP44876.1"/>
    </source>
</evidence>
<sequence length="175" mass="17432">MSAVPAGAPGPLDPPAPRPRPADLCHVLAALWGSLDPGDGGPGGTVDLDPAPWPADPAVPLHLGQVDVDGPWRGRVVVAADEVAAVRWARAMLALGPDDEVTPEDVHDVVGELANVVAGAVKGHLPPGCRLGLPVVGRGTLGDPPPVPADGGPVAAALAWPDARPAVLVVTVDGA</sequence>
<keyword evidence="5" id="KW-1185">Reference proteome</keyword>
<dbReference type="InterPro" id="IPR028976">
    <property type="entry name" value="CheC-like_sf"/>
</dbReference>
<dbReference type="SUPFAM" id="SSF103039">
    <property type="entry name" value="CheC-like"/>
    <property type="match status" value="1"/>
</dbReference>
<dbReference type="InterPro" id="IPR028051">
    <property type="entry name" value="CheX-like_dom"/>
</dbReference>
<keyword evidence="1" id="KW-0145">Chemotaxis</keyword>
<comment type="caution">
    <text evidence="4">The sequence shown here is derived from an EMBL/GenBank/DDBJ whole genome shotgun (WGS) entry which is preliminary data.</text>
</comment>
<dbReference type="InParanoid" id="A0A3N1HR23"/>
<evidence type="ECO:0000256" key="1">
    <source>
        <dbReference type="ARBA" id="ARBA00022500"/>
    </source>
</evidence>
<dbReference type="AlphaFoldDB" id="A0A3N1HR23"/>
<name>A0A3N1HR23_9ACTN</name>
<dbReference type="Pfam" id="PF13690">
    <property type="entry name" value="CheX"/>
    <property type="match status" value="1"/>
</dbReference>
<gene>
    <name evidence="4" type="ORF">EDC03_1006</name>
</gene>